<dbReference type="InterPro" id="IPR029334">
    <property type="entry name" value="PP1-bd"/>
</dbReference>
<evidence type="ECO:0000313" key="4">
    <source>
        <dbReference type="Proteomes" id="UP001356427"/>
    </source>
</evidence>
<evidence type="ECO:0000313" key="3">
    <source>
        <dbReference type="EMBL" id="KAK6306196.1"/>
    </source>
</evidence>
<feature type="compositionally biased region" description="Basic and acidic residues" evidence="1">
    <location>
        <begin position="547"/>
        <end position="560"/>
    </location>
</feature>
<feature type="compositionally biased region" description="Basic residues" evidence="1">
    <location>
        <begin position="947"/>
        <end position="956"/>
    </location>
</feature>
<feature type="compositionally biased region" description="Basic and acidic residues" evidence="1">
    <location>
        <begin position="512"/>
        <end position="521"/>
    </location>
</feature>
<feature type="region of interest" description="Disordered" evidence="1">
    <location>
        <begin position="343"/>
        <end position="371"/>
    </location>
</feature>
<gene>
    <name evidence="3" type="ORF">J4Q44_G00231210</name>
</gene>
<feature type="region of interest" description="Disordered" evidence="1">
    <location>
        <begin position="904"/>
        <end position="975"/>
    </location>
</feature>
<feature type="region of interest" description="Disordered" evidence="1">
    <location>
        <begin position="488"/>
        <end position="587"/>
    </location>
</feature>
<dbReference type="Pfam" id="PF15276">
    <property type="entry name" value="PP1_bind"/>
    <property type="match status" value="1"/>
</dbReference>
<dbReference type="EMBL" id="JAGTTL010000021">
    <property type="protein sequence ID" value="KAK6306196.1"/>
    <property type="molecule type" value="Genomic_DNA"/>
</dbReference>
<feature type="compositionally biased region" description="Polar residues" evidence="1">
    <location>
        <begin position="920"/>
        <end position="929"/>
    </location>
</feature>
<protein>
    <recommendedName>
        <fullName evidence="2">PP1-binding domain-containing protein</fullName>
    </recommendedName>
</protein>
<feature type="compositionally biased region" description="Low complexity" evidence="1">
    <location>
        <begin position="651"/>
        <end position="661"/>
    </location>
</feature>
<organism evidence="3 4">
    <name type="scientific">Coregonus suidteri</name>
    <dbReference type="NCBI Taxonomy" id="861788"/>
    <lineage>
        <taxon>Eukaryota</taxon>
        <taxon>Metazoa</taxon>
        <taxon>Chordata</taxon>
        <taxon>Craniata</taxon>
        <taxon>Vertebrata</taxon>
        <taxon>Euteleostomi</taxon>
        <taxon>Actinopterygii</taxon>
        <taxon>Neopterygii</taxon>
        <taxon>Teleostei</taxon>
        <taxon>Protacanthopterygii</taxon>
        <taxon>Salmoniformes</taxon>
        <taxon>Salmonidae</taxon>
        <taxon>Coregoninae</taxon>
        <taxon>Coregonus</taxon>
    </lineage>
</organism>
<evidence type="ECO:0000256" key="1">
    <source>
        <dbReference type="SAM" id="MobiDB-lite"/>
    </source>
</evidence>
<evidence type="ECO:0000259" key="2">
    <source>
        <dbReference type="Pfam" id="PF15276"/>
    </source>
</evidence>
<feature type="compositionally biased region" description="Polar residues" evidence="1">
    <location>
        <begin position="876"/>
        <end position="885"/>
    </location>
</feature>
<feature type="compositionally biased region" description="Polar residues" evidence="1">
    <location>
        <begin position="165"/>
        <end position="177"/>
    </location>
</feature>
<feature type="compositionally biased region" description="Basic and acidic residues" evidence="1">
    <location>
        <begin position="966"/>
        <end position="975"/>
    </location>
</feature>
<feature type="compositionally biased region" description="Acidic residues" evidence="1">
    <location>
        <begin position="705"/>
        <end position="723"/>
    </location>
</feature>
<feature type="compositionally biased region" description="Polar residues" evidence="1">
    <location>
        <begin position="724"/>
        <end position="735"/>
    </location>
</feature>
<feature type="compositionally biased region" description="Polar residues" evidence="1">
    <location>
        <begin position="249"/>
        <end position="268"/>
    </location>
</feature>
<comment type="caution">
    <text evidence="3">The sequence shown here is derived from an EMBL/GenBank/DDBJ whole genome shotgun (WGS) entry which is preliminary data.</text>
</comment>
<feature type="compositionally biased region" description="Low complexity" evidence="1">
    <location>
        <begin position="777"/>
        <end position="786"/>
    </location>
</feature>
<feature type="compositionally biased region" description="Basic residues" evidence="1">
    <location>
        <begin position="906"/>
        <end position="918"/>
    </location>
</feature>
<dbReference type="Proteomes" id="UP001356427">
    <property type="component" value="Unassembled WGS sequence"/>
</dbReference>
<dbReference type="AlphaFoldDB" id="A0AAN8LQX4"/>
<sequence length="975" mass="105782">MDNVEGTEKLTLLEASCLSPMSNITSRLDFSQFTPSELGISTQRFTLSSNVKEKSCLAQLKAKRRCNVGVQSSPETNSLIRYIAHRRRKTPPTTPQDTQAIPFFPRGPSTLKQKMAIFQSIMNVEENEAVPKQDNHTGGCIKTRDVLSGDGWSYDGYSGGKENKSPVSQHPSLTSPPSKRRCTTRPLGECVEEIREATTPVLKRTATTLKQQQNKEVAVVQNKDHQPALTVEPASVSQSPALHTDAVSQITQGEPQPQSSPMKQQHCTPTKEEQDQECSFELHSPSQPLVLHSGRVRTTLPPLFPMPSLLEMNPTDEADGGNVNSTMKKKQVRFGILLPPELFDKNLPPSTPLRKGGTPARAPTSAGGSQLRSLLKTPQRTPLTLAQPDFSSPSLTGASPPLTMGPCCGEQESTHTQGKIPFPSMEEYVDSSWMDNAELDNRSLDLTSAFQEEDSVCEEMPVFTGVSVRSNESGGVFAVDVAPVPDPAPVPAPALEPEPAATTRSRSRKRKQPEEKSEPVKKRSSRTAAKSACGRMKNSAKRGFGKKSVDRSLYGKRDYASKNPTLSPITETLSSLSHSPQHPHNCRRTAKEDSILLEDYINSDPITGVVTAAALRRSCFCPAASEDSPEDTTPAAEPSDGPSVDSQSPVGSTTTDSSGTGRVAQVRRRRPGPTKTSRTKEQSIIRVGRGGRGKGRKVSVPVDDCLSEETEEEVENTDAEQDLTETTQFSVSSPAKHTVPGNREGEPNTHCTSARVDTDTDQCTGTLPDAGRSGDSPARADTDATTPCPPPDEVSTTVAPSEQEAVSHVEQSPNKGGQRGAARGLGRSRGRRSSIYTSSVIEEEQAPQSNGPEAVEERGQEVENDNHGSEMELGNITEQASTSYPDSLLPPWAQEEFSIDDVLRPLPRRGHRSVRRSLRNQSQSSTLEDSGSGLAWLPHTSPDSLRAVRRKTRGRRSSIQALLHPPLEEVDHVDL</sequence>
<feature type="compositionally biased region" description="Polar residues" evidence="1">
    <location>
        <begin position="835"/>
        <end position="851"/>
    </location>
</feature>
<feature type="region of interest" description="Disordered" evidence="1">
    <location>
        <begin position="154"/>
        <end position="185"/>
    </location>
</feature>
<feature type="compositionally biased region" description="Polar residues" evidence="1">
    <location>
        <begin position="562"/>
        <end position="572"/>
    </location>
</feature>
<feature type="region of interest" description="Disordered" evidence="1">
    <location>
        <begin position="249"/>
        <end position="278"/>
    </location>
</feature>
<reference evidence="3 4" key="1">
    <citation type="submission" date="2021-04" db="EMBL/GenBank/DDBJ databases">
        <authorList>
            <person name="De Guttry C."/>
            <person name="Zahm M."/>
            <person name="Klopp C."/>
            <person name="Cabau C."/>
            <person name="Louis A."/>
            <person name="Berthelot C."/>
            <person name="Parey E."/>
            <person name="Roest Crollius H."/>
            <person name="Montfort J."/>
            <person name="Robinson-Rechavi M."/>
            <person name="Bucao C."/>
            <person name="Bouchez O."/>
            <person name="Gislard M."/>
            <person name="Lluch J."/>
            <person name="Milhes M."/>
            <person name="Lampietro C."/>
            <person name="Lopez Roques C."/>
            <person name="Donnadieu C."/>
            <person name="Braasch I."/>
            <person name="Desvignes T."/>
            <person name="Postlethwait J."/>
            <person name="Bobe J."/>
            <person name="Wedekind C."/>
            <person name="Guiguen Y."/>
        </authorList>
    </citation>
    <scope>NUCLEOTIDE SEQUENCE [LARGE SCALE GENOMIC DNA]</scope>
    <source>
        <strain evidence="3">Cs_M1</strain>
        <tissue evidence="3">Blood</tissue>
    </source>
</reference>
<accession>A0AAN8LQX4</accession>
<name>A0AAN8LQX4_9TELE</name>
<feature type="compositionally biased region" description="Low complexity" evidence="1">
    <location>
        <begin position="573"/>
        <end position="583"/>
    </location>
</feature>
<feature type="compositionally biased region" description="Basic and acidic residues" evidence="1">
    <location>
        <begin position="855"/>
        <end position="870"/>
    </location>
</feature>
<proteinExistence type="predicted"/>
<feature type="region of interest" description="Disordered" evidence="1">
    <location>
        <begin position="623"/>
        <end position="889"/>
    </location>
</feature>
<feature type="domain" description="PP1-binding" evidence="2">
    <location>
        <begin position="328"/>
        <end position="391"/>
    </location>
</feature>
<keyword evidence="4" id="KW-1185">Reference proteome</keyword>